<name>A0A939RWV9_9MICO</name>
<dbReference type="EMBL" id="JAGDYL010000014">
    <property type="protein sequence ID" value="MBO1805462.1"/>
    <property type="molecule type" value="Genomic_DNA"/>
</dbReference>
<dbReference type="PROSITE" id="PS51257">
    <property type="entry name" value="PROKAR_LIPOPROTEIN"/>
    <property type="match status" value="1"/>
</dbReference>
<sequence>MRNTSIARIGGALAAAALTVSLAACSGGQSVAEACKTADNAMQEVNANTSTMLQEAMSGDADYAELFKPVQEALDNAESQVTNEEVSAALGDVSTEFDGLVDELSGLEIPKMDDIDPTDPAAMEKLNQMQADMEAASTSIQERADALTKAGQNLTEVCSAG</sequence>
<dbReference type="RefSeq" id="WP_208045940.1">
    <property type="nucleotide sequence ID" value="NZ_JAGDYL010000014.1"/>
</dbReference>
<gene>
    <name evidence="2" type="ORF">J4H91_09045</name>
</gene>
<feature type="chain" id="PRO_5039102071" description="Small secreted protein" evidence="1">
    <location>
        <begin position="24"/>
        <end position="161"/>
    </location>
</feature>
<proteinExistence type="predicted"/>
<keyword evidence="1" id="KW-0732">Signal</keyword>
<reference evidence="2" key="1">
    <citation type="submission" date="2021-03" db="EMBL/GenBank/DDBJ databases">
        <title>Leucobacter chromiisoli sp. nov., isolated from chromium-containing soil of chemical plant.</title>
        <authorList>
            <person name="Xu Z."/>
        </authorList>
    </citation>
    <scope>NUCLEOTIDE SEQUENCE</scope>
    <source>
        <strain evidence="2">A2</strain>
    </source>
</reference>
<dbReference type="Proteomes" id="UP000664398">
    <property type="component" value="Unassembled WGS sequence"/>
</dbReference>
<evidence type="ECO:0008006" key="4">
    <source>
        <dbReference type="Google" id="ProtNLM"/>
    </source>
</evidence>
<evidence type="ECO:0000313" key="2">
    <source>
        <dbReference type="EMBL" id="MBO1805462.1"/>
    </source>
</evidence>
<accession>A0A939RWV9</accession>
<organism evidence="2 3">
    <name type="scientific">Leucobacter ruminantium</name>
    <dbReference type="NCBI Taxonomy" id="1289170"/>
    <lineage>
        <taxon>Bacteria</taxon>
        <taxon>Bacillati</taxon>
        <taxon>Actinomycetota</taxon>
        <taxon>Actinomycetes</taxon>
        <taxon>Micrococcales</taxon>
        <taxon>Microbacteriaceae</taxon>
        <taxon>Leucobacter</taxon>
    </lineage>
</organism>
<evidence type="ECO:0000256" key="1">
    <source>
        <dbReference type="SAM" id="SignalP"/>
    </source>
</evidence>
<feature type="signal peptide" evidence="1">
    <location>
        <begin position="1"/>
        <end position="23"/>
    </location>
</feature>
<evidence type="ECO:0000313" key="3">
    <source>
        <dbReference type="Proteomes" id="UP000664398"/>
    </source>
</evidence>
<protein>
    <recommendedName>
        <fullName evidence="4">Small secreted protein</fullName>
    </recommendedName>
</protein>
<comment type="caution">
    <text evidence="2">The sequence shown here is derived from an EMBL/GenBank/DDBJ whole genome shotgun (WGS) entry which is preliminary data.</text>
</comment>
<keyword evidence="3" id="KW-1185">Reference proteome</keyword>
<dbReference type="AlphaFoldDB" id="A0A939RWV9"/>